<sequence length="38" mass="4550">MWSISEISAFWIWNDRANKIVDLNKKAGEHLLLFIFEN</sequence>
<evidence type="ECO:0000313" key="2">
    <source>
        <dbReference type="Proteomes" id="UP000013909"/>
    </source>
</evidence>
<proteinExistence type="predicted"/>
<dbReference type="STRING" id="1232681.ADIS_0582"/>
<protein>
    <submittedName>
        <fullName evidence="1">Uncharacterized protein</fullName>
    </submittedName>
</protein>
<organism evidence="1 2">
    <name type="scientific">Lunatimonas lonarensis</name>
    <dbReference type="NCBI Taxonomy" id="1232681"/>
    <lineage>
        <taxon>Bacteria</taxon>
        <taxon>Pseudomonadati</taxon>
        <taxon>Bacteroidota</taxon>
        <taxon>Cytophagia</taxon>
        <taxon>Cytophagales</taxon>
        <taxon>Cyclobacteriaceae</taxon>
    </lineage>
</organism>
<name>R7ZY83_9BACT</name>
<dbReference type="EMBL" id="AQHR01000021">
    <property type="protein sequence ID" value="EON78989.1"/>
    <property type="molecule type" value="Genomic_DNA"/>
</dbReference>
<evidence type="ECO:0000313" key="1">
    <source>
        <dbReference type="EMBL" id="EON78989.1"/>
    </source>
</evidence>
<gene>
    <name evidence="1" type="ORF">ADIS_0582</name>
</gene>
<keyword evidence="2" id="KW-1185">Reference proteome</keyword>
<comment type="caution">
    <text evidence="1">The sequence shown here is derived from an EMBL/GenBank/DDBJ whole genome shotgun (WGS) entry which is preliminary data.</text>
</comment>
<reference evidence="1 2" key="1">
    <citation type="submission" date="2013-02" db="EMBL/GenBank/DDBJ databases">
        <title>A novel strain isolated from Lonar lake, Maharashtra, India.</title>
        <authorList>
            <person name="Singh A."/>
        </authorList>
    </citation>
    <scope>NUCLEOTIDE SEQUENCE [LARGE SCALE GENOMIC DNA]</scope>
    <source>
        <strain evidence="1 2">AK24</strain>
    </source>
</reference>
<dbReference type="AlphaFoldDB" id="R7ZY83"/>
<dbReference type="Proteomes" id="UP000013909">
    <property type="component" value="Unassembled WGS sequence"/>
</dbReference>
<accession>R7ZY83</accession>